<dbReference type="Pfam" id="PF20656">
    <property type="entry name" value="MS_N"/>
    <property type="match status" value="1"/>
</dbReference>
<dbReference type="PANTHER" id="PTHR42902">
    <property type="entry name" value="MALATE SYNTHASE"/>
    <property type="match status" value="1"/>
</dbReference>
<keyword evidence="3 7" id="KW-0329">Glyoxylate bypass</keyword>
<evidence type="ECO:0000256" key="3">
    <source>
        <dbReference type="ARBA" id="ARBA00022435"/>
    </source>
</evidence>
<dbReference type="InterPro" id="IPR048356">
    <property type="entry name" value="MS_N"/>
</dbReference>
<evidence type="ECO:0000256" key="2">
    <source>
        <dbReference type="ARBA" id="ARBA00012636"/>
    </source>
</evidence>
<evidence type="ECO:0000256" key="7">
    <source>
        <dbReference type="RuleBase" id="RU000555"/>
    </source>
</evidence>
<dbReference type="NCBIfam" id="TIGR01344">
    <property type="entry name" value="malate_syn_A"/>
    <property type="match status" value="1"/>
</dbReference>
<dbReference type="PIRSF" id="PIRSF001363">
    <property type="entry name" value="Malate_synth"/>
    <property type="match status" value="1"/>
</dbReference>
<dbReference type="InterPro" id="IPR006252">
    <property type="entry name" value="Malate_synthA"/>
</dbReference>
<dbReference type="InterPro" id="IPR001465">
    <property type="entry name" value="Malate_synthase_TIM"/>
</dbReference>
<comment type="catalytic activity">
    <reaction evidence="6 7">
        <text>glyoxylate + acetyl-CoA + H2O = (S)-malate + CoA + H(+)</text>
        <dbReference type="Rhea" id="RHEA:18181"/>
        <dbReference type="ChEBI" id="CHEBI:15377"/>
        <dbReference type="ChEBI" id="CHEBI:15378"/>
        <dbReference type="ChEBI" id="CHEBI:15589"/>
        <dbReference type="ChEBI" id="CHEBI:36655"/>
        <dbReference type="ChEBI" id="CHEBI:57287"/>
        <dbReference type="ChEBI" id="CHEBI:57288"/>
        <dbReference type="EC" id="2.3.3.9"/>
    </reaction>
</comment>
<evidence type="ECO:0000313" key="12">
    <source>
        <dbReference type="Proteomes" id="UP001519289"/>
    </source>
</evidence>
<organism evidence="11 12">
    <name type="scientific">Symbiobacterium terraclitae</name>
    <dbReference type="NCBI Taxonomy" id="557451"/>
    <lineage>
        <taxon>Bacteria</taxon>
        <taxon>Bacillati</taxon>
        <taxon>Bacillota</taxon>
        <taxon>Clostridia</taxon>
        <taxon>Eubacteriales</taxon>
        <taxon>Symbiobacteriaceae</taxon>
        <taxon>Symbiobacterium</taxon>
    </lineage>
</organism>
<dbReference type="RefSeq" id="WP_342589414.1">
    <property type="nucleotide sequence ID" value="NZ_JAGGLG010000005.1"/>
</dbReference>
<comment type="caution">
    <text evidence="11">The sequence shown here is derived from an EMBL/GenBank/DDBJ whole genome shotgun (WGS) entry which is preliminary data.</text>
</comment>
<keyword evidence="12" id="KW-1185">Reference proteome</keyword>
<evidence type="ECO:0000259" key="8">
    <source>
        <dbReference type="Pfam" id="PF01274"/>
    </source>
</evidence>
<keyword evidence="11" id="KW-0012">Acyltransferase</keyword>
<evidence type="ECO:0000259" key="10">
    <source>
        <dbReference type="Pfam" id="PF20659"/>
    </source>
</evidence>
<dbReference type="EMBL" id="JAGGLG010000005">
    <property type="protein sequence ID" value="MBP2017562.1"/>
    <property type="molecule type" value="Genomic_DNA"/>
</dbReference>
<gene>
    <name evidence="11" type="ORF">J2Z79_000945</name>
</gene>
<proteinExistence type="inferred from homology"/>
<dbReference type="EC" id="2.3.3.9" evidence="2 7"/>
<evidence type="ECO:0000256" key="6">
    <source>
        <dbReference type="ARBA" id="ARBA00047918"/>
    </source>
</evidence>
<evidence type="ECO:0000259" key="9">
    <source>
        <dbReference type="Pfam" id="PF20656"/>
    </source>
</evidence>
<comment type="pathway">
    <text evidence="7">Carbohydrate metabolism; glyoxylate cycle; (S)-malate from isocitrate: step 2/2.</text>
</comment>
<dbReference type="GO" id="GO:0004474">
    <property type="term" value="F:malate synthase activity"/>
    <property type="evidence" value="ECO:0007669"/>
    <property type="project" value="UniProtKB-EC"/>
</dbReference>
<dbReference type="InterPro" id="IPR046363">
    <property type="entry name" value="MS_N_TIM-barrel_dom"/>
</dbReference>
<dbReference type="Pfam" id="PF01274">
    <property type="entry name" value="MS_TIM-barrel"/>
    <property type="match status" value="1"/>
</dbReference>
<dbReference type="InterPro" id="IPR048355">
    <property type="entry name" value="MS_C"/>
</dbReference>
<dbReference type="PROSITE" id="PS00510">
    <property type="entry name" value="MALATE_SYNTHASE"/>
    <property type="match status" value="1"/>
</dbReference>
<keyword evidence="5 7" id="KW-0808">Transferase</keyword>
<dbReference type="InterPro" id="IPR044856">
    <property type="entry name" value="Malate_synth_C_sf"/>
</dbReference>
<dbReference type="Pfam" id="PF20659">
    <property type="entry name" value="MS_C"/>
    <property type="match status" value="1"/>
</dbReference>
<evidence type="ECO:0000313" key="11">
    <source>
        <dbReference type="EMBL" id="MBP2017562.1"/>
    </source>
</evidence>
<dbReference type="CDD" id="cd00727">
    <property type="entry name" value="malate_synt_A"/>
    <property type="match status" value="1"/>
</dbReference>
<dbReference type="Gene3D" id="3.20.20.360">
    <property type="entry name" value="Malate synthase, domain 3"/>
    <property type="match status" value="1"/>
</dbReference>
<evidence type="ECO:0000256" key="5">
    <source>
        <dbReference type="ARBA" id="ARBA00022679"/>
    </source>
</evidence>
<sequence>MLTLEGLSITGAMGERYGEVLTPEALAFLVELHRRFSARRDELLELRRERQERLDRGELPDFLPETRAIREAEWTVAPYPPDLADRRVEITGPVDRKMIINALNSGARVFMADFEDSTSPTWANIIEGQINLIDAVNGTISYTSPDGRVYRLKEKVATLFVRPRGWHLPERHIAIDGRPASGSLVDFGLFFFHNARRLLEKGSGPYFYLPKLESHLEARLWNDVFCFAQEYLDIPRGTIKATVLIETILAAFEMDEILYELREHSVGLNAGRWDYIFSCIKKFRNRPDVRFPDRSAVTMTVPFMRAYTELLVKTCHRRGTFAMGGMAAFIPSRRNPAVNAVALEKVRQDKEREANDGFDGTWVAHPDLVPVATAVFDEVLGGRPNQIDRQRPDVSVTAADLLNFAATPGAVTEEGLRLNLNVGIQYIESWLRGVGAAAIHNLMEDAATAEISRSQVWQWLRQRAALADGRRVTPELVRQLMDEELERIHRQVGSRAFTCGRFHAARQLFEAVAMKEDFPEFLTLPGYALI</sequence>
<reference evidence="11 12" key="1">
    <citation type="submission" date="2021-03" db="EMBL/GenBank/DDBJ databases">
        <title>Genomic Encyclopedia of Type Strains, Phase IV (KMG-IV): sequencing the most valuable type-strain genomes for metagenomic binning, comparative biology and taxonomic classification.</title>
        <authorList>
            <person name="Goeker M."/>
        </authorList>
    </citation>
    <scope>NUCLEOTIDE SEQUENCE [LARGE SCALE GENOMIC DNA]</scope>
    <source>
        <strain evidence="11 12">DSM 27138</strain>
    </source>
</reference>
<dbReference type="Gene3D" id="1.20.1220.12">
    <property type="entry name" value="Malate synthase, domain III"/>
    <property type="match status" value="1"/>
</dbReference>
<dbReference type="InterPro" id="IPR011076">
    <property type="entry name" value="Malate_synth_sf"/>
</dbReference>
<accession>A0ABS4JPT8</accession>
<dbReference type="PANTHER" id="PTHR42902:SF1">
    <property type="entry name" value="MALATE SYNTHASE 1-RELATED"/>
    <property type="match status" value="1"/>
</dbReference>
<comment type="similarity">
    <text evidence="1 7">Belongs to the malate synthase family.</text>
</comment>
<feature type="domain" description="Malate synthase C-terminal" evidence="10">
    <location>
        <begin position="411"/>
        <end position="529"/>
    </location>
</feature>
<feature type="domain" description="Malate synthase TIM barrel" evidence="8">
    <location>
        <begin position="158"/>
        <end position="403"/>
    </location>
</feature>
<name>A0ABS4JPT8_9FIRM</name>
<dbReference type="Proteomes" id="UP001519289">
    <property type="component" value="Unassembled WGS sequence"/>
</dbReference>
<dbReference type="SUPFAM" id="SSF51645">
    <property type="entry name" value="Malate synthase G"/>
    <property type="match status" value="1"/>
</dbReference>
<evidence type="ECO:0000256" key="4">
    <source>
        <dbReference type="ARBA" id="ARBA00022532"/>
    </source>
</evidence>
<evidence type="ECO:0000256" key="1">
    <source>
        <dbReference type="ARBA" id="ARBA00006394"/>
    </source>
</evidence>
<feature type="domain" description="Malate synthase N-terminal" evidence="9">
    <location>
        <begin position="6"/>
        <end position="66"/>
    </location>
</feature>
<keyword evidence="4 7" id="KW-0816">Tricarboxylic acid cycle</keyword>
<protein>
    <recommendedName>
        <fullName evidence="2 7">Malate synthase</fullName>
        <ecNumber evidence="2 7">2.3.3.9</ecNumber>
    </recommendedName>
</protein>
<dbReference type="InterPro" id="IPR019830">
    <property type="entry name" value="Malate_synthase_CS"/>
</dbReference>